<dbReference type="EMBL" id="CP071839">
    <property type="protein sequence ID" value="QTD96998.1"/>
    <property type="molecule type" value="Genomic_DNA"/>
</dbReference>
<name>A0ABX7TMG7_STRCY</name>
<dbReference type="Proteomes" id="UP000663908">
    <property type="component" value="Chromosome"/>
</dbReference>
<sequence length="60" mass="6182">MFGRKAAEKLDSAAAALHRAGKKVGGEKGGRAGDALANAAIAPVRRHIDTGCTRGKCKQH</sequence>
<evidence type="ECO:0000313" key="1">
    <source>
        <dbReference type="EMBL" id="QTD96998.1"/>
    </source>
</evidence>
<proteinExistence type="predicted"/>
<accession>A0ABX7TMG7</accession>
<reference evidence="1 2" key="1">
    <citation type="submission" date="2021-03" db="EMBL/GenBank/DDBJ databases">
        <title>Complete genome sequence of Streptomyces cyanogenus S136, producer of anticancer angucycline landomycin A.</title>
        <authorList>
            <person name="Hrab P."/>
            <person name="Ruckert C."/>
            <person name="Busche T."/>
            <person name="Ostash I."/>
            <person name="Kalinowski J."/>
            <person name="Fedorenko V."/>
            <person name="Yushchuk O."/>
            <person name="Ostash B."/>
        </authorList>
    </citation>
    <scope>NUCLEOTIDE SEQUENCE [LARGE SCALE GENOMIC DNA]</scope>
    <source>
        <strain evidence="1 2">S136</strain>
    </source>
</reference>
<organism evidence="1 2">
    <name type="scientific">Streptomyces cyanogenus</name>
    <dbReference type="NCBI Taxonomy" id="80860"/>
    <lineage>
        <taxon>Bacteria</taxon>
        <taxon>Bacillati</taxon>
        <taxon>Actinomycetota</taxon>
        <taxon>Actinomycetes</taxon>
        <taxon>Kitasatosporales</taxon>
        <taxon>Streptomycetaceae</taxon>
        <taxon>Streptomyces</taxon>
    </lineage>
</organism>
<gene>
    <name evidence="1" type="ORF">S1361_06515</name>
</gene>
<dbReference type="RefSeq" id="WP_208030888.1">
    <property type="nucleotide sequence ID" value="NZ_CP071839.1"/>
</dbReference>
<protein>
    <submittedName>
        <fullName evidence="1">Uncharacterized protein</fullName>
    </submittedName>
</protein>
<evidence type="ECO:0000313" key="2">
    <source>
        <dbReference type="Proteomes" id="UP000663908"/>
    </source>
</evidence>
<keyword evidence="2" id="KW-1185">Reference proteome</keyword>